<keyword evidence="2" id="KW-1185">Reference proteome</keyword>
<reference evidence="1" key="1">
    <citation type="submission" date="2009-02" db="EMBL/GenBank/DDBJ databases">
        <title>Annotation of Streptomyces griseoflavus strain Tu4000.</title>
        <authorList>
            <consortium name="The Broad Institute Genome Sequencing Platform"/>
            <consortium name="Broad Institute Microbial Sequencing Center"/>
            <person name="Fischbach M."/>
            <person name="Godfrey P."/>
            <person name="Ward D."/>
            <person name="Young S."/>
            <person name="Zeng Q."/>
            <person name="Koehrsen M."/>
            <person name="Alvarado L."/>
            <person name="Berlin A.M."/>
            <person name="Bochicchio J."/>
            <person name="Borenstein D."/>
            <person name="Chapman S.B."/>
            <person name="Chen Z."/>
            <person name="Engels R."/>
            <person name="Freedman E."/>
            <person name="Gellesch M."/>
            <person name="Goldberg J."/>
            <person name="Griggs A."/>
            <person name="Gujja S."/>
            <person name="Heilman E.R."/>
            <person name="Heiman D.I."/>
            <person name="Hepburn T.A."/>
            <person name="Howarth C."/>
            <person name="Jen D."/>
            <person name="Larson L."/>
            <person name="Lewis B."/>
            <person name="Mehta T."/>
            <person name="Park D."/>
            <person name="Pearson M."/>
            <person name="Richards J."/>
            <person name="Roberts A."/>
            <person name="Saif S."/>
            <person name="Shea T.D."/>
            <person name="Shenoy N."/>
            <person name="Sisk P."/>
            <person name="Stolte C."/>
            <person name="Sykes S.N."/>
            <person name="Thomson T."/>
            <person name="Walk T."/>
            <person name="White J."/>
            <person name="Yandava C."/>
            <person name="Straight P."/>
            <person name="Clardy J."/>
            <person name="Hung D."/>
            <person name="Kolter R."/>
            <person name="Mekalanos J."/>
            <person name="Walker S."/>
            <person name="Walsh C.T."/>
            <person name="Wieland-Brown L.C."/>
            <person name="Haas B."/>
            <person name="Nusbaum C."/>
            <person name="Birren B."/>
        </authorList>
    </citation>
    <scope>NUCLEOTIDE SEQUENCE [LARGE SCALE GENOMIC DNA]</scope>
    <source>
        <strain evidence="1">Tu4000</strain>
    </source>
</reference>
<name>D9XM11_9ACTN</name>
<dbReference type="SUPFAM" id="SSF55486">
    <property type="entry name" value="Metalloproteases ('zincins'), catalytic domain"/>
    <property type="match status" value="1"/>
</dbReference>
<dbReference type="AlphaFoldDB" id="D9XM11"/>
<dbReference type="eggNOG" id="COG1376">
    <property type="taxonomic scope" value="Bacteria"/>
</dbReference>
<proteinExistence type="predicted"/>
<dbReference type="HOGENOM" id="CLU_379877_0_0_11"/>
<evidence type="ECO:0000313" key="2">
    <source>
        <dbReference type="Proteomes" id="UP000002968"/>
    </source>
</evidence>
<evidence type="ECO:0000313" key="1">
    <source>
        <dbReference type="EMBL" id="EFL37393.1"/>
    </source>
</evidence>
<dbReference type="Proteomes" id="UP000002968">
    <property type="component" value="Unassembled WGS sequence"/>
</dbReference>
<sequence length="729" mass="77626">MSDFHRVRACRPFRQGAEIMAKSVRLGIIRVRHDTTVPVIPDPACIATLMTGDHALLRFWEDTSLGHLDFVDSSMFPWVDMTLGADTSRAAQARAAVDALRGVFPDPPEWPGLNGLIVLTHPGQRAVPNPRAGQPGQPATITQGFDGGATSVDGLPVAVLPVMSSDLTFMCHEVGHVLGLDHTFGLDNNGTDWDPADATVVVGQEYGSPYDLMSSATFAGRFLGPGPFYSGLPTFTGPPVAGWPNPGAFAMGPHLSRANLHLFMPDALTGRVIEAPFPQPGAPFTARIVPASAPNGRCLLVLRPPGEPADGVGRVYVEYRVPEGWDAGMDPLGPSLSREGVVVHSVVGIAGKGPRAWYRGSVPTASPDTDVAVTTTPLVVRTVAVDPGRQWVDLSVTAGAAKAVEIVRGLQTDDVVGPVGEVRETTTPCGDTVRRGTFATSTTARLGLRASGFGGSGEPVDPQPTIAWTVGGVPLAAPSGNVGISVDGNAFTLDYSIEPVMSELTLTSRGGERYEAPAVVTVGGDGTTASATAVFTAQGWAEGIHPEDVERFGDCLRRITERYRRVPAPFRRPSPEPWSDPATRRLAEQAWLRQAFKLIAQPPDLDATGRGELSRLLQVQASPTAFIDALEEGAVDHSVSEADLTDWLRNPEFTPYPALAQSLLLRLDSTRLKRPVFLDVIAFNYENSPGEPSPRLLEDVDTGVLEAAVVEGWNVRYGETASEFGELLT</sequence>
<gene>
    <name evidence="1" type="ORF">SSRG_00197</name>
</gene>
<organism evidence="1 2">
    <name type="scientific">Streptomyces griseoflavus Tu4000</name>
    <dbReference type="NCBI Taxonomy" id="467200"/>
    <lineage>
        <taxon>Bacteria</taxon>
        <taxon>Bacillati</taxon>
        <taxon>Actinomycetota</taxon>
        <taxon>Actinomycetes</taxon>
        <taxon>Kitasatosporales</taxon>
        <taxon>Streptomycetaceae</taxon>
        <taxon>Streptomyces</taxon>
    </lineage>
</organism>
<dbReference type="EMBL" id="GG657758">
    <property type="protein sequence ID" value="EFL37393.1"/>
    <property type="molecule type" value="Genomic_DNA"/>
</dbReference>
<accession>D9XM11</accession>
<protein>
    <submittedName>
        <fullName evidence="1">Uncharacterized protein</fullName>
    </submittedName>
</protein>